<evidence type="ECO:0000313" key="7">
    <source>
        <dbReference type="EMBL" id="KIQ65771.1"/>
    </source>
</evidence>
<organism evidence="7 8">
    <name type="scientific">Kitasatospora griseola</name>
    <name type="common">Streptomyces griseolosporeus</name>
    <dbReference type="NCBI Taxonomy" id="2064"/>
    <lineage>
        <taxon>Bacteria</taxon>
        <taxon>Bacillati</taxon>
        <taxon>Actinomycetota</taxon>
        <taxon>Actinomycetes</taxon>
        <taxon>Kitasatosporales</taxon>
        <taxon>Streptomycetaceae</taxon>
        <taxon>Kitasatospora</taxon>
    </lineage>
</organism>
<keyword evidence="8" id="KW-1185">Reference proteome</keyword>
<evidence type="ECO:0000256" key="3">
    <source>
        <dbReference type="ARBA" id="ARBA00023163"/>
    </source>
</evidence>
<keyword evidence="2 4" id="KW-0238">DNA-binding</keyword>
<dbReference type="AlphaFoldDB" id="A0A0D0P2F2"/>
<dbReference type="InterPro" id="IPR036271">
    <property type="entry name" value="Tet_transcr_reg_TetR-rel_C_sf"/>
</dbReference>
<feature type="region of interest" description="Disordered" evidence="5">
    <location>
        <begin position="1"/>
        <end position="23"/>
    </location>
</feature>
<keyword evidence="1" id="KW-0805">Transcription regulation</keyword>
<dbReference type="SUPFAM" id="SSF46689">
    <property type="entry name" value="Homeodomain-like"/>
    <property type="match status" value="1"/>
</dbReference>
<dbReference type="InterPro" id="IPR009057">
    <property type="entry name" value="Homeodomain-like_sf"/>
</dbReference>
<dbReference type="GO" id="GO:0000976">
    <property type="term" value="F:transcription cis-regulatory region binding"/>
    <property type="evidence" value="ECO:0007669"/>
    <property type="project" value="TreeGrafter"/>
</dbReference>
<evidence type="ECO:0000313" key="8">
    <source>
        <dbReference type="Proteomes" id="UP000032066"/>
    </source>
</evidence>
<evidence type="ECO:0000259" key="6">
    <source>
        <dbReference type="PROSITE" id="PS50977"/>
    </source>
</evidence>
<evidence type="ECO:0000256" key="1">
    <source>
        <dbReference type="ARBA" id="ARBA00023015"/>
    </source>
</evidence>
<accession>A0A0D0P2F2</accession>
<dbReference type="RefSeq" id="WP_043912129.1">
    <property type="nucleotide sequence ID" value="NZ_JXZB01000002.1"/>
</dbReference>
<dbReference type="GO" id="GO:0003700">
    <property type="term" value="F:DNA-binding transcription factor activity"/>
    <property type="evidence" value="ECO:0007669"/>
    <property type="project" value="TreeGrafter"/>
</dbReference>
<dbReference type="OrthoDB" id="3869819at2"/>
<proteinExistence type="predicted"/>
<reference evidence="7 8" key="1">
    <citation type="submission" date="2015-02" db="EMBL/GenBank/DDBJ databases">
        <title>Draft genome sequence of Kitasatospora griseola MF730-N6, a bafilomycin, terpentecin and satosporin producer.</title>
        <authorList>
            <person name="Arens J.C."/>
            <person name="Haltli B."/>
            <person name="Kerr R.G."/>
        </authorList>
    </citation>
    <scope>NUCLEOTIDE SEQUENCE [LARGE SCALE GENOMIC DNA]</scope>
    <source>
        <strain evidence="7 8">MF730-N6</strain>
    </source>
</reference>
<comment type="caution">
    <text evidence="7">The sequence shown here is derived from an EMBL/GenBank/DDBJ whole genome shotgun (WGS) entry which is preliminary data.</text>
</comment>
<evidence type="ECO:0000256" key="5">
    <source>
        <dbReference type="SAM" id="MobiDB-lite"/>
    </source>
</evidence>
<dbReference type="Pfam" id="PF00440">
    <property type="entry name" value="TetR_N"/>
    <property type="match status" value="1"/>
</dbReference>
<sequence>MDSDQRRSATPTRRGGSGQPRRADAERNIAAILAAAAGCFARDPQASMAEIAAAAGVGRVTLYAHFPSREALLGELMDRALREVTATVAAQELADSPADEALRTLLRSSWHLLDRNLRMLHAARRALPAETVVDRHADILATVEQLITRGQDEGVFRADLPAHWLVTSVYTLILAAGDQVESGRFTSAEALAALEATVASAVRPD</sequence>
<feature type="DNA-binding region" description="H-T-H motif" evidence="4">
    <location>
        <begin position="47"/>
        <end position="66"/>
    </location>
</feature>
<evidence type="ECO:0000256" key="2">
    <source>
        <dbReference type="ARBA" id="ARBA00023125"/>
    </source>
</evidence>
<dbReference type="Proteomes" id="UP000032066">
    <property type="component" value="Unassembled WGS sequence"/>
</dbReference>
<evidence type="ECO:0000256" key="4">
    <source>
        <dbReference type="PROSITE-ProRule" id="PRU00335"/>
    </source>
</evidence>
<dbReference type="InterPro" id="IPR001647">
    <property type="entry name" value="HTH_TetR"/>
</dbReference>
<dbReference type="PATRIC" id="fig|2064.6.peg.3999"/>
<dbReference type="EMBL" id="JXZB01000002">
    <property type="protein sequence ID" value="KIQ65771.1"/>
    <property type="molecule type" value="Genomic_DNA"/>
</dbReference>
<dbReference type="SUPFAM" id="SSF48498">
    <property type="entry name" value="Tetracyclin repressor-like, C-terminal domain"/>
    <property type="match status" value="1"/>
</dbReference>
<dbReference type="InterPro" id="IPR050109">
    <property type="entry name" value="HTH-type_TetR-like_transc_reg"/>
</dbReference>
<dbReference type="PROSITE" id="PS50977">
    <property type="entry name" value="HTH_TETR_2"/>
    <property type="match status" value="1"/>
</dbReference>
<gene>
    <name evidence="7" type="ORF">TR51_18650</name>
</gene>
<feature type="domain" description="HTH tetR-type" evidence="6">
    <location>
        <begin position="26"/>
        <end position="84"/>
    </location>
</feature>
<dbReference type="Gene3D" id="1.10.357.10">
    <property type="entry name" value="Tetracycline Repressor, domain 2"/>
    <property type="match status" value="1"/>
</dbReference>
<protein>
    <recommendedName>
        <fullName evidence="6">HTH tetR-type domain-containing protein</fullName>
    </recommendedName>
</protein>
<keyword evidence="3" id="KW-0804">Transcription</keyword>
<dbReference type="PANTHER" id="PTHR30055:SF234">
    <property type="entry name" value="HTH-TYPE TRANSCRIPTIONAL REGULATOR BETI"/>
    <property type="match status" value="1"/>
</dbReference>
<name>A0A0D0P2F2_KITGR</name>
<dbReference type="PANTHER" id="PTHR30055">
    <property type="entry name" value="HTH-TYPE TRANSCRIPTIONAL REGULATOR RUTR"/>
    <property type="match status" value="1"/>
</dbReference>